<dbReference type="Proteomes" id="UP001172673">
    <property type="component" value="Unassembled WGS sequence"/>
</dbReference>
<comment type="caution">
    <text evidence="3">The sequence shown here is derived from an EMBL/GenBank/DDBJ whole genome shotgun (WGS) entry which is preliminary data.</text>
</comment>
<keyword evidence="4" id="KW-1185">Reference proteome</keyword>
<protein>
    <submittedName>
        <fullName evidence="3">Uncharacterized protein</fullName>
    </submittedName>
</protein>
<reference evidence="3" key="1">
    <citation type="submission" date="2022-10" db="EMBL/GenBank/DDBJ databases">
        <title>Culturing micro-colonial fungi from biological soil crusts in the Mojave desert and describing Neophaeococcomyces mojavensis, and introducing the new genera and species Taxawa tesnikishii.</title>
        <authorList>
            <person name="Kurbessoian T."/>
            <person name="Stajich J.E."/>
        </authorList>
    </citation>
    <scope>NUCLEOTIDE SEQUENCE</scope>
    <source>
        <strain evidence="3">TK_41</strain>
    </source>
</reference>
<keyword evidence="2" id="KW-0812">Transmembrane</keyword>
<sequence length="157" mass="17424">MGLPYSKQINAAFDQVTPLVQAGFEVLQTTKDIAVFLAVLQVVVAITLLLILLVLIALLFSVNPDLEKERAELVTPAMKWLASWVYKYGRVTSYVVRIGFAVGTVAFVWSMWQGLTTGHKDPPSEEEESDESKEKADEDASKDSGKDSKDTKDEKEK</sequence>
<feature type="compositionally biased region" description="Basic and acidic residues" evidence="1">
    <location>
        <begin position="132"/>
        <end position="157"/>
    </location>
</feature>
<accession>A0AA38XPU1</accession>
<feature type="transmembrane region" description="Helical" evidence="2">
    <location>
        <begin position="33"/>
        <end position="60"/>
    </location>
</feature>
<keyword evidence="2" id="KW-0472">Membrane</keyword>
<gene>
    <name evidence="3" type="ORF">H2200_000722</name>
</gene>
<evidence type="ECO:0000313" key="3">
    <source>
        <dbReference type="EMBL" id="KAJ9617001.1"/>
    </source>
</evidence>
<evidence type="ECO:0000313" key="4">
    <source>
        <dbReference type="Proteomes" id="UP001172673"/>
    </source>
</evidence>
<dbReference type="EMBL" id="JAPDRK010000001">
    <property type="protein sequence ID" value="KAJ9617001.1"/>
    <property type="molecule type" value="Genomic_DNA"/>
</dbReference>
<dbReference type="AlphaFoldDB" id="A0AA38XPU1"/>
<proteinExistence type="predicted"/>
<feature type="transmembrane region" description="Helical" evidence="2">
    <location>
        <begin position="94"/>
        <end position="112"/>
    </location>
</feature>
<evidence type="ECO:0000256" key="2">
    <source>
        <dbReference type="SAM" id="Phobius"/>
    </source>
</evidence>
<feature type="region of interest" description="Disordered" evidence="1">
    <location>
        <begin position="117"/>
        <end position="157"/>
    </location>
</feature>
<evidence type="ECO:0000256" key="1">
    <source>
        <dbReference type="SAM" id="MobiDB-lite"/>
    </source>
</evidence>
<organism evidence="3 4">
    <name type="scientific">Cladophialophora chaetospira</name>
    <dbReference type="NCBI Taxonomy" id="386627"/>
    <lineage>
        <taxon>Eukaryota</taxon>
        <taxon>Fungi</taxon>
        <taxon>Dikarya</taxon>
        <taxon>Ascomycota</taxon>
        <taxon>Pezizomycotina</taxon>
        <taxon>Eurotiomycetes</taxon>
        <taxon>Chaetothyriomycetidae</taxon>
        <taxon>Chaetothyriales</taxon>
        <taxon>Herpotrichiellaceae</taxon>
        <taxon>Cladophialophora</taxon>
    </lineage>
</organism>
<keyword evidence="2" id="KW-1133">Transmembrane helix</keyword>
<name>A0AA38XPU1_9EURO</name>